<feature type="compositionally biased region" description="Low complexity" evidence="1">
    <location>
        <begin position="76"/>
        <end position="86"/>
    </location>
</feature>
<keyword evidence="3" id="KW-1185">Reference proteome</keyword>
<dbReference type="Proteomes" id="UP000006038">
    <property type="component" value="Chromosome 4"/>
</dbReference>
<dbReference type="Gramene" id="OB04G30670.1">
    <property type="protein sequence ID" value="OB04G30670.1"/>
    <property type="gene ID" value="OB04G30670"/>
</dbReference>
<organism evidence="2">
    <name type="scientific">Oryza brachyantha</name>
    <name type="common">malo sina</name>
    <dbReference type="NCBI Taxonomy" id="4533"/>
    <lineage>
        <taxon>Eukaryota</taxon>
        <taxon>Viridiplantae</taxon>
        <taxon>Streptophyta</taxon>
        <taxon>Embryophyta</taxon>
        <taxon>Tracheophyta</taxon>
        <taxon>Spermatophyta</taxon>
        <taxon>Magnoliopsida</taxon>
        <taxon>Liliopsida</taxon>
        <taxon>Poales</taxon>
        <taxon>Poaceae</taxon>
        <taxon>BOP clade</taxon>
        <taxon>Oryzoideae</taxon>
        <taxon>Oryzeae</taxon>
        <taxon>Oryzinae</taxon>
        <taxon>Oryza</taxon>
    </lineage>
</organism>
<dbReference type="AlphaFoldDB" id="J3M0Z2"/>
<reference evidence="2" key="2">
    <citation type="submission" date="2013-04" db="UniProtKB">
        <authorList>
            <consortium name="EnsemblPlants"/>
        </authorList>
    </citation>
    <scope>IDENTIFICATION</scope>
</reference>
<evidence type="ECO:0000313" key="2">
    <source>
        <dbReference type="EnsemblPlants" id="OB04G30670.1"/>
    </source>
</evidence>
<proteinExistence type="predicted"/>
<name>J3M0Z2_ORYBR</name>
<dbReference type="EnsemblPlants" id="OB04G30670.1">
    <property type="protein sequence ID" value="OB04G30670.1"/>
    <property type="gene ID" value="OB04G30670"/>
</dbReference>
<sequence>MCPGARLTTHRAAYSRSTRPPTRSPPEKGRKPLAAGSLRRSPNDERLRERERERDSELRGRETGRGQLRSPERWGSRASSLAASSSHRGTLRHPFPHSASNVVFGSPLRFPAGVSALELASLRRV</sequence>
<feature type="region of interest" description="Disordered" evidence="1">
    <location>
        <begin position="1"/>
        <end position="101"/>
    </location>
</feature>
<accession>J3M0Z2</accession>
<dbReference type="HOGENOM" id="CLU_1996133_0_0_1"/>
<feature type="compositionally biased region" description="Basic and acidic residues" evidence="1">
    <location>
        <begin position="41"/>
        <end position="75"/>
    </location>
</feature>
<protein>
    <submittedName>
        <fullName evidence="2">Uncharacterized protein</fullName>
    </submittedName>
</protein>
<evidence type="ECO:0000256" key="1">
    <source>
        <dbReference type="SAM" id="MobiDB-lite"/>
    </source>
</evidence>
<reference evidence="2" key="1">
    <citation type="journal article" date="2013" name="Nat. Commun.">
        <title>Whole-genome sequencing of Oryza brachyantha reveals mechanisms underlying Oryza genome evolution.</title>
        <authorList>
            <person name="Chen J."/>
            <person name="Huang Q."/>
            <person name="Gao D."/>
            <person name="Wang J."/>
            <person name="Lang Y."/>
            <person name="Liu T."/>
            <person name="Li B."/>
            <person name="Bai Z."/>
            <person name="Luis Goicoechea J."/>
            <person name="Liang C."/>
            <person name="Chen C."/>
            <person name="Zhang W."/>
            <person name="Sun S."/>
            <person name="Liao Y."/>
            <person name="Zhang X."/>
            <person name="Yang L."/>
            <person name="Song C."/>
            <person name="Wang M."/>
            <person name="Shi J."/>
            <person name="Liu G."/>
            <person name="Liu J."/>
            <person name="Zhou H."/>
            <person name="Zhou W."/>
            <person name="Yu Q."/>
            <person name="An N."/>
            <person name="Chen Y."/>
            <person name="Cai Q."/>
            <person name="Wang B."/>
            <person name="Liu B."/>
            <person name="Min J."/>
            <person name="Huang Y."/>
            <person name="Wu H."/>
            <person name="Li Z."/>
            <person name="Zhang Y."/>
            <person name="Yin Y."/>
            <person name="Song W."/>
            <person name="Jiang J."/>
            <person name="Jackson S.A."/>
            <person name="Wing R.A."/>
            <person name="Wang J."/>
            <person name="Chen M."/>
        </authorList>
    </citation>
    <scope>NUCLEOTIDE SEQUENCE [LARGE SCALE GENOMIC DNA]</scope>
    <source>
        <strain evidence="2">cv. IRGC 101232</strain>
    </source>
</reference>
<evidence type="ECO:0000313" key="3">
    <source>
        <dbReference type="Proteomes" id="UP000006038"/>
    </source>
</evidence>